<keyword evidence="7 11" id="KW-0249">Electron transport</keyword>
<dbReference type="Pfam" id="PF11953">
    <property type="entry name" value="DUF3470"/>
    <property type="match status" value="1"/>
</dbReference>
<dbReference type="PROSITE" id="PS51379">
    <property type="entry name" value="4FE4S_FER_2"/>
    <property type="match status" value="2"/>
</dbReference>
<dbReference type="Proteomes" id="UP000219439">
    <property type="component" value="Unassembled WGS sequence"/>
</dbReference>
<protein>
    <recommendedName>
        <fullName evidence="11">Ferredoxin</fullName>
    </recommendedName>
</protein>
<keyword evidence="3 11" id="KW-0813">Transport</keyword>
<dbReference type="Gene3D" id="3.30.70.20">
    <property type="match status" value="1"/>
</dbReference>
<evidence type="ECO:0000256" key="10">
    <source>
        <dbReference type="ARBA" id="ARBA00023291"/>
    </source>
</evidence>
<evidence type="ECO:0000256" key="8">
    <source>
        <dbReference type="ARBA" id="ARBA00023004"/>
    </source>
</evidence>
<organism evidence="14 15">
    <name type="scientific">Cohaesibacter gelatinilyticus</name>
    <dbReference type="NCBI Taxonomy" id="372072"/>
    <lineage>
        <taxon>Bacteria</taxon>
        <taxon>Pseudomonadati</taxon>
        <taxon>Pseudomonadota</taxon>
        <taxon>Alphaproteobacteria</taxon>
        <taxon>Hyphomicrobiales</taxon>
        <taxon>Cohaesibacteraceae</taxon>
    </lineage>
</organism>
<dbReference type="InterPro" id="IPR022569">
    <property type="entry name" value="Fd_C"/>
</dbReference>
<evidence type="ECO:0000256" key="11">
    <source>
        <dbReference type="RuleBase" id="RU364098"/>
    </source>
</evidence>
<dbReference type="GO" id="GO:0009055">
    <property type="term" value="F:electron transfer activity"/>
    <property type="evidence" value="ECO:0007669"/>
    <property type="project" value="InterPro"/>
</dbReference>
<feature type="region of interest" description="Disordered" evidence="12">
    <location>
        <begin position="87"/>
        <end position="111"/>
    </location>
</feature>
<dbReference type="GO" id="GO:0051539">
    <property type="term" value="F:4 iron, 4 sulfur cluster binding"/>
    <property type="evidence" value="ECO:0007669"/>
    <property type="project" value="UniProtKB-KW"/>
</dbReference>
<feature type="domain" description="4Fe-4S ferredoxin-type" evidence="13">
    <location>
        <begin position="1"/>
        <end position="30"/>
    </location>
</feature>
<keyword evidence="5 11" id="KW-0479">Metal-binding</keyword>
<dbReference type="InterPro" id="IPR050294">
    <property type="entry name" value="RnfB_subfamily"/>
</dbReference>
<dbReference type="PANTHER" id="PTHR42859:SF2">
    <property type="entry name" value="FERREDOXIN"/>
    <property type="match status" value="1"/>
</dbReference>
<dbReference type="InterPro" id="IPR054829">
    <property type="entry name" value="FdxA"/>
</dbReference>
<comment type="cofactor">
    <cofactor evidence="2 11">
        <name>[4Fe-4S] cluster</name>
        <dbReference type="ChEBI" id="CHEBI:49883"/>
    </cofactor>
</comment>
<dbReference type="OrthoDB" id="9803397at2"/>
<evidence type="ECO:0000256" key="6">
    <source>
        <dbReference type="ARBA" id="ARBA00022737"/>
    </source>
</evidence>
<reference evidence="14 15" key="1">
    <citation type="submission" date="2017-09" db="EMBL/GenBank/DDBJ databases">
        <authorList>
            <person name="Ehlers B."/>
            <person name="Leendertz F.H."/>
        </authorList>
    </citation>
    <scope>NUCLEOTIDE SEQUENCE [LARGE SCALE GENOMIC DNA]</scope>
    <source>
        <strain evidence="14 15">DSM 18289</strain>
    </source>
</reference>
<dbReference type="EMBL" id="OBEL01000009">
    <property type="protein sequence ID" value="SNZ21476.1"/>
    <property type="molecule type" value="Genomic_DNA"/>
</dbReference>
<dbReference type="InterPro" id="IPR017896">
    <property type="entry name" value="4Fe4S_Fe-S-bd"/>
</dbReference>
<evidence type="ECO:0000256" key="4">
    <source>
        <dbReference type="ARBA" id="ARBA00022485"/>
    </source>
</evidence>
<keyword evidence="10 11" id="KW-0003">3Fe-4S</keyword>
<feature type="compositionally biased region" description="Basic and acidic residues" evidence="12">
    <location>
        <begin position="87"/>
        <end position="97"/>
    </location>
</feature>
<dbReference type="InterPro" id="IPR000813">
    <property type="entry name" value="7Fe_ferredoxin"/>
</dbReference>
<dbReference type="RefSeq" id="WP_097155861.1">
    <property type="nucleotide sequence ID" value="NZ_OBEL01000009.1"/>
</dbReference>
<dbReference type="SUPFAM" id="SSF54862">
    <property type="entry name" value="4Fe-4S ferredoxins"/>
    <property type="match status" value="1"/>
</dbReference>
<evidence type="ECO:0000259" key="13">
    <source>
        <dbReference type="PROSITE" id="PS51379"/>
    </source>
</evidence>
<evidence type="ECO:0000256" key="12">
    <source>
        <dbReference type="SAM" id="MobiDB-lite"/>
    </source>
</evidence>
<gene>
    <name evidence="14" type="ORF">SAMN06265368_4598</name>
</gene>
<dbReference type="Pfam" id="PF00037">
    <property type="entry name" value="Fer4"/>
    <property type="match status" value="1"/>
</dbReference>
<feature type="domain" description="4Fe-4S ferredoxin-type" evidence="13">
    <location>
        <begin position="31"/>
        <end position="60"/>
    </location>
</feature>
<name>A0A285PMX0_9HYPH</name>
<dbReference type="GO" id="GO:0051538">
    <property type="term" value="F:3 iron, 4 sulfur cluster binding"/>
    <property type="evidence" value="ECO:0007669"/>
    <property type="project" value="UniProtKB-KW"/>
</dbReference>
<evidence type="ECO:0000256" key="5">
    <source>
        <dbReference type="ARBA" id="ARBA00022723"/>
    </source>
</evidence>
<comment type="function">
    <text evidence="11">Ferredoxins are iron-sulfur proteins that transfer electrons in a wide variety of metabolic reactions.</text>
</comment>
<dbReference type="InterPro" id="IPR017900">
    <property type="entry name" value="4Fe4S_Fe_S_CS"/>
</dbReference>
<evidence type="ECO:0000256" key="1">
    <source>
        <dbReference type="ARBA" id="ARBA00001927"/>
    </source>
</evidence>
<dbReference type="PROSITE" id="PS00198">
    <property type="entry name" value="4FE4S_FER_1"/>
    <property type="match status" value="1"/>
</dbReference>
<evidence type="ECO:0000256" key="7">
    <source>
        <dbReference type="ARBA" id="ARBA00022982"/>
    </source>
</evidence>
<accession>A0A285PMX0</accession>
<dbReference type="AlphaFoldDB" id="A0A285PMX0"/>
<proteinExistence type="predicted"/>
<comment type="cofactor">
    <cofactor evidence="1 11">
        <name>[3Fe-4S] cluster</name>
        <dbReference type="ChEBI" id="CHEBI:21137"/>
    </cofactor>
</comment>
<keyword evidence="8 11" id="KW-0408">Iron</keyword>
<evidence type="ECO:0000256" key="2">
    <source>
        <dbReference type="ARBA" id="ARBA00001966"/>
    </source>
</evidence>
<keyword evidence="15" id="KW-1185">Reference proteome</keyword>
<dbReference type="PRINTS" id="PR00354">
    <property type="entry name" value="7FE8SFRDOXIN"/>
</dbReference>
<keyword evidence="4 11" id="KW-0004">4Fe-4S</keyword>
<dbReference type="GO" id="GO:0046872">
    <property type="term" value="F:metal ion binding"/>
    <property type="evidence" value="ECO:0007669"/>
    <property type="project" value="UniProtKB-KW"/>
</dbReference>
<evidence type="ECO:0000313" key="14">
    <source>
        <dbReference type="EMBL" id="SNZ21476.1"/>
    </source>
</evidence>
<evidence type="ECO:0000256" key="9">
    <source>
        <dbReference type="ARBA" id="ARBA00023014"/>
    </source>
</evidence>
<keyword evidence="6 11" id="KW-0677">Repeat</keyword>
<dbReference type="NCBIfam" id="NF045490">
    <property type="entry name" value="FdxA_Protbact"/>
    <property type="match status" value="1"/>
</dbReference>
<evidence type="ECO:0000256" key="3">
    <source>
        <dbReference type="ARBA" id="ARBA00022448"/>
    </source>
</evidence>
<sequence>MTYVVLDNCIRCKYTDCVEVCPVDCFYEGENWLVINPDECIDCGVCEPECPAEAIKPDTEPGLEDWIKLNTKYSEIWPNITVKKDPMPESDKWDGVENKLQFLSPEPGEGD</sequence>
<keyword evidence="9 11" id="KW-0411">Iron-sulfur</keyword>
<dbReference type="PANTHER" id="PTHR42859">
    <property type="entry name" value="OXIDOREDUCTASE"/>
    <property type="match status" value="1"/>
</dbReference>
<evidence type="ECO:0000313" key="15">
    <source>
        <dbReference type="Proteomes" id="UP000219439"/>
    </source>
</evidence>